<dbReference type="GeneID" id="57752042"/>
<protein>
    <submittedName>
        <fullName evidence="3">DUF1700 domain-containing protein</fullName>
    </submittedName>
</protein>
<evidence type="ECO:0000313" key="4">
    <source>
        <dbReference type="Proteomes" id="UP000042527"/>
    </source>
</evidence>
<dbReference type="AlphaFoldDB" id="A0A0B7GS69"/>
<evidence type="ECO:0000313" key="2">
    <source>
        <dbReference type="EMBL" id="CEM61303.1"/>
    </source>
</evidence>
<name>A0A0B7GS69_TREPH</name>
<keyword evidence="1" id="KW-1133">Transmembrane helix</keyword>
<dbReference type="RefSeq" id="WP_024752992.1">
    <property type="nucleotide sequence ID" value="NZ_CDNC01000009.1"/>
</dbReference>
<feature type="transmembrane region" description="Helical" evidence="1">
    <location>
        <begin position="80"/>
        <end position="106"/>
    </location>
</feature>
<reference evidence="2" key="1">
    <citation type="submission" date="2015-01" db="EMBL/GenBank/DDBJ databases">
        <authorList>
            <person name="Xiang T."/>
            <person name="Song Y."/>
            <person name="Huang L."/>
            <person name="Wang B."/>
            <person name="Wu P."/>
        </authorList>
    </citation>
    <scope>NUCLEOTIDE SEQUENCE [LARGE SCALE GENOMIC DNA]</scope>
    <source>
        <strain evidence="2">V1</strain>
    </source>
</reference>
<reference evidence="3 5" key="3">
    <citation type="submission" date="2019-08" db="EMBL/GenBank/DDBJ databases">
        <authorList>
            <person name="Kuhnert P."/>
        </authorList>
    </citation>
    <scope>NUCLEOTIDE SEQUENCE [LARGE SCALE GENOMIC DNA]</scope>
    <source>
        <strain evidence="3 5">B36.5</strain>
    </source>
</reference>
<dbReference type="Proteomes" id="UP000042527">
    <property type="component" value="Unassembled WGS sequence"/>
</dbReference>
<dbReference type="Pfam" id="PF22564">
    <property type="entry name" value="HAAS"/>
    <property type="match status" value="1"/>
</dbReference>
<evidence type="ECO:0000256" key="1">
    <source>
        <dbReference type="SAM" id="Phobius"/>
    </source>
</evidence>
<proteinExistence type="predicted"/>
<dbReference type="OrthoDB" id="95800at2"/>
<feature type="transmembrane region" description="Helical" evidence="1">
    <location>
        <begin position="141"/>
        <end position="170"/>
    </location>
</feature>
<sequence>MTRKEFMRELQERLKQLPKEDLAIALDYYEEYFDEAGKEREQDVIAELKSPAHIASKILADYAIKEAKVVRSSTKSGWRAFWFTILAICAAPVAVPIIIAAVAVIVSLAVTGIALIFALAVSAGAVFLKGVLLLVGGSVSALIFVGVALVLAGAAMLVFYITGMLITGIAKLINRRSK</sequence>
<accession>A0A0B7GS69</accession>
<keyword evidence="1" id="KW-0472">Membrane</keyword>
<feature type="transmembrane region" description="Helical" evidence="1">
    <location>
        <begin position="113"/>
        <end position="135"/>
    </location>
</feature>
<dbReference type="EMBL" id="CP042817">
    <property type="protein sequence ID" value="QEJ97418.1"/>
    <property type="molecule type" value="Genomic_DNA"/>
</dbReference>
<dbReference type="EMBL" id="CDNC01000009">
    <property type="protein sequence ID" value="CEM61303.1"/>
    <property type="molecule type" value="Genomic_DNA"/>
</dbReference>
<keyword evidence="1" id="KW-0812">Transmembrane</keyword>
<reference evidence="4" key="2">
    <citation type="submission" date="2015-01" db="EMBL/GenBank/DDBJ databases">
        <authorList>
            <person name="Manzoor Shahid"/>
            <person name="Zubair Saima"/>
        </authorList>
    </citation>
    <scope>NUCLEOTIDE SEQUENCE [LARGE SCALE GENOMIC DNA]</scope>
    <source>
        <strain evidence="4">V1</strain>
    </source>
</reference>
<evidence type="ECO:0000313" key="5">
    <source>
        <dbReference type="Proteomes" id="UP000323594"/>
    </source>
</evidence>
<keyword evidence="4" id="KW-1185">Reference proteome</keyword>
<organism evidence="2 4">
    <name type="scientific">Treponema phagedenis</name>
    <dbReference type="NCBI Taxonomy" id="162"/>
    <lineage>
        <taxon>Bacteria</taxon>
        <taxon>Pseudomonadati</taxon>
        <taxon>Spirochaetota</taxon>
        <taxon>Spirochaetia</taxon>
        <taxon>Spirochaetales</taxon>
        <taxon>Treponemataceae</taxon>
        <taxon>Treponema</taxon>
    </lineage>
</organism>
<evidence type="ECO:0000313" key="3">
    <source>
        <dbReference type="EMBL" id="QEJ97418.1"/>
    </source>
</evidence>
<gene>
    <name evidence="3" type="ORF">FUT82_05000</name>
    <name evidence="2" type="ORF">TPHV1_170034</name>
</gene>
<dbReference type="Proteomes" id="UP000323594">
    <property type="component" value="Chromosome"/>
</dbReference>